<dbReference type="Proteomes" id="UP000636800">
    <property type="component" value="Unassembled WGS sequence"/>
</dbReference>
<name>A0A835QJG8_VANPL</name>
<evidence type="ECO:0000313" key="3">
    <source>
        <dbReference type="Proteomes" id="UP000636800"/>
    </source>
</evidence>
<feature type="region of interest" description="Disordered" evidence="1">
    <location>
        <begin position="27"/>
        <end position="80"/>
    </location>
</feature>
<proteinExistence type="predicted"/>
<sequence length="80" mass="8660">MAVVSIKGGSFRVIVLVEEEGNIELDPAGPWTSLWFSQPPRANMDSTTTRDSPSNPNGKRKKPKPTTSWGGQSLIPLPTP</sequence>
<gene>
    <name evidence="2" type="ORF">HPP92_016757</name>
</gene>
<dbReference type="OrthoDB" id="266020at2759"/>
<accession>A0A835QJG8</accession>
<dbReference type="AlphaFoldDB" id="A0A835QJG8"/>
<reference evidence="2 3" key="1">
    <citation type="journal article" date="2020" name="Nat. Food">
        <title>A phased Vanilla planifolia genome enables genetic improvement of flavour and production.</title>
        <authorList>
            <person name="Hasing T."/>
            <person name="Tang H."/>
            <person name="Brym M."/>
            <person name="Khazi F."/>
            <person name="Huang T."/>
            <person name="Chambers A.H."/>
        </authorList>
    </citation>
    <scope>NUCLEOTIDE SEQUENCE [LARGE SCALE GENOMIC DNA]</scope>
    <source>
        <tissue evidence="2">Leaf</tissue>
    </source>
</reference>
<dbReference type="EMBL" id="JADCNL010000008">
    <property type="protein sequence ID" value="KAG0470057.1"/>
    <property type="molecule type" value="Genomic_DNA"/>
</dbReference>
<protein>
    <submittedName>
        <fullName evidence="2">Uncharacterized protein</fullName>
    </submittedName>
</protein>
<feature type="compositionally biased region" description="Polar residues" evidence="1">
    <location>
        <begin position="44"/>
        <end position="57"/>
    </location>
</feature>
<organism evidence="2 3">
    <name type="scientific">Vanilla planifolia</name>
    <name type="common">Vanilla</name>
    <dbReference type="NCBI Taxonomy" id="51239"/>
    <lineage>
        <taxon>Eukaryota</taxon>
        <taxon>Viridiplantae</taxon>
        <taxon>Streptophyta</taxon>
        <taxon>Embryophyta</taxon>
        <taxon>Tracheophyta</taxon>
        <taxon>Spermatophyta</taxon>
        <taxon>Magnoliopsida</taxon>
        <taxon>Liliopsida</taxon>
        <taxon>Asparagales</taxon>
        <taxon>Orchidaceae</taxon>
        <taxon>Vanilloideae</taxon>
        <taxon>Vanilleae</taxon>
        <taxon>Vanilla</taxon>
    </lineage>
</organism>
<keyword evidence="3" id="KW-1185">Reference proteome</keyword>
<evidence type="ECO:0000313" key="2">
    <source>
        <dbReference type="EMBL" id="KAG0470057.1"/>
    </source>
</evidence>
<evidence type="ECO:0000256" key="1">
    <source>
        <dbReference type="SAM" id="MobiDB-lite"/>
    </source>
</evidence>
<comment type="caution">
    <text evidence="2">The sequence shown here is derived from an EMBL/GenBank/DDBJ whole genome shotgun (WGS) entry which is preliminary data.</text>
</comment>